<evidence type="ECO:0000313" key="4">
    <source>
        <dbReference type="Proteomes" id="UP000242153"/>
    </source>
</evidence>
<proteinExistence type="predicted"/>
<feature type="transmembrane region" description="Helical" evidence="2">
    <location>
        <begin position="114"/>
        <end position="134"/>
    </location>
</feature>
<feature type="transmembrane region" description="Helical" evidence="2">
    <location>
        <begin position="49"/>
        <end position="74"/>
    </location>
</feature>
<comment type="caution">
    <text evidence="3">The sequence shown here is derived from an EMBL/GenBank/DDBJ whole genome shotgun (WGS) entry which is preliminary data.</text>
</comment>
<keyword evidence="2" id="KW-1133">Transmembrane helix</keyword>
<feature type="transmembrane region" description="Helical" evidence="2">
    <location>
        <begin position="80"/>
        <end position="102"/>
    </location>
</feature>
<keyword evidence="2" id="KW-0472">Membrane</keyword>
<keyword evidence="2" id="KW-0812">Transmembrane</keyword>
<accession>A0ABX3D1T2</accession>
<gene>
    <name evidence="3" type="ORF">BB776_03120</name>
</gene>
<evidence type="ECO:0000256" key="2">
    <source>
        <dbReference type="SAM" id="Phobius"/>
    </source>
</evidence>
<keyword evidence="4" id="KW-1185">Reference proteome</keyword>
<name>A0ABX3D1T2_9BACL</name>
<reference evidence="3" key="1">
    <citation type="submission" date="2016-07" db="EMBL/GenBank/DDBJ databases">
        <title>Draft genome Planococcus salivarum.</title>
        <authorList>
            <person name="See-Too W.S."/>
        </authorList>
    </citation>
    <scope>NUCLEOTIDE SEQUENCE [LARGE SCALE GENOMIC DNA]</scope>
    <source>
        <strain evidence="3">DSM 23820</strain>
    </source>
</reference>
<keyword evidence="1" id="KW-0175">Coiled coil</keyword>
<evidence type="ECO:0000313" key="3">
    <source>
        <dbReference type="EMBL" id="OHX51515.1"/>
    </source>
</evidence>
<dbReference type="Proteomes" id="UP000242153">
    <property type="component" value="Unassembled WGS sequence"/>
</dbReference>
<sequence>MEELEQQILLFSTLKAFGIAFAVVTIIYWAGKSELNYFKYLLRTGGKGFVYGFVSVIAASMVYVASVIISSLLFGTDMEYYYMIYIVAGLQYIFLAVGWVAAAVQEVDKKRTPLWKVALAYIAIISAVSLPLTLAEWKHLTNAREAAAEVQEAQWKAAISEFGQSVNAEFDFDGASRSIINGEQVNYTISVIEINDVKAVDGVKSSLLVEMAMQGEIRNKEELQSEIQRIARESAEEKLRNQQRQLNEGSDAVYQALAEKYGIDPATKSAEPVYKELELMGVRNDGDTFRKEVDFEKADSVQYGQYFALEMDFREDTAELQEKVVAAVFLLDRLGWTAADFILFSDSSGMYQPVKVCTMSQLEKREALAETMDFRVPAKEGFSIYDQSCEPMFSR</sequence>
<feature type="transmembrane region" description="Helical" evidence="2">
    <location>
        <begin position="6"/>
        <end position="29"/>
    </location>
</feature>
<evidence type="ECO:0000256" key="1">
    <source>
        <dbReference type="SAM" id="Coils"/>
    </source>
</evidence>
<organism evidence="3 4">
    <name type="scientific">Planococcus salinarum</name>
    <dbReference type="NCBI Taxonomy" id="622695"/>
    <lineage>
        <taxon>Bacteria</taxon>
        <taxon>Bacillati</taxon>
        <taxon>Bacillota</taxon>
        <taxon>Bacilli</taxon>
        <taxon>Bacillales</taxon>
        <taxon>Caryophanaceae</taxon>
        <taxon>Planococcus</taxon>
    </lineage>
</organism>
<dbReference type="RefSeq" id="WP_071152200.1">
    <property type="nucleotide sequence ID" value="NZ_ML660050.1"/>
</dbReference>
<dbReference type="EMBL" id="MBQG01000089">
    <property type="protein sequence ID" value="OHX51515.1"/>
    <property type="molecule type" value="Genomic_DNA"/>
</dbReference>
<feature type="coiled-coil region" evidence="1">
    <location>
        <begin position="213"/>
        <end position="252"/>
    </location>
</feature>
<protein>
    <submittedName>
        <fullName evidence="3">Uncharacterized protein</fullName>
    </submittedName>
</protein>